<dbReference type="Gene3D" id="2.120.10.30">
    <property type="entry name" value="TolB, C-terminal domain"/>
    <property type="match status" value="1"/>
</dbReference>
<reference evidence="3" key="1">
    <citation type="journal article" date="2015" name="Nature">
        <title>Complex archaea that bridge the gap between prokaryotes and eukaryotes.</title>
        <authorList>
            <person name="Spang A."/>
            <person name="Saw J.H."/>
            <person name="Jorgensen S.L."/>
            <person name="Zaremba-Niedzwiedzka K."/>
            <person name="Martijn J."/>
            <person name="Lind A.E."/>
            <person name="van Eijk R."/>
            <person name="Schleper C."/>
            <person name="Guy L."/>
            <person name="Ettema T.J."/>
        </authorList>
    </citation>
    <scope>NUCLEOTIDE SEQUENCE</scope>
</reference>
<protein>
    <recommendedName>
        <fullName evidence="2">Glucose/Sorbosone dehydrogenase domain-containing protein</fullName>
    </recommendedName>
</protein>
<dbReference type="InterPro" id="IPR011042">
    <property type="entry name" value="6-blade_b-propeller_TolB-like"/>
</dbReference>
<proteinExistence type="predicted"/>
<feature type="region of interest" description="Disordered" evidence="1">
    <location>
        <begin position="22"/>
        <end position="60"/>
    </location>
</feature>
<dbReference type="PANTHER" id="PTHR19328:SF75">
    <property type="entry name" value="ALDOSE SUGAR DEHYDROGENASE YLII"/>
    <property type="match status" value="1"/>
</dbReference>
<dbReference type="EMBL" id="LAZR01000443">
    <property type="protein sequence ID" value="KKN68635.1"/>
    <property type="molecule type" value="Genomic_DNA"/>
</dbReference>
<evidence type="ECO:0000259" key="2">
    <source>
        <dbReference type="Pfam" id="PF07995"/>
    </source>
</evidence>
<dbReference type="Pfam" id="PF07995">
    <property type="entry name" value="GSDH"/>
    <property type="match status" value="1"/>
</dbReference>
<sequence>MVPFRHSLIFLATLGLLTACDNSSSPGNPDQPPAPTAEVQAAPAEPSSASDQGEVVSPDSDTAFSVTEVTRFEAPWAMTFLPDGRLLVTEMAGNLRLHDLGTGQTGNIEGVPDVVHAGQGGLGDVLLHPQFADNQQIYISYVEAGDGGSGGAVALARLALDENGGGELEDLRVIWRQTPKMSGDGHFGLRLAFDNEGMLWISSSERQEFDPAQDMTGNLGKIVRLNDDGSVPDDNPFTDQGEVAAQVWSLGHRNILGMAFDADGRLWAHEMGPEGGDELNLIEKGANYGYPIVSNGVHYDGSPIPDHDTRPEFNAPVITWTPVISPAGFIIYNGELFPEWQGSGFIGGLSFLGLVRVEFDGESAGDVERFDLQRRIREVEQGPDGAIWVLEDGRRGGNGTLLKLTPQE</sequence>
<comment type="caution">
    <text evidence="3">The sequence shown here is derived from an EMBL/GenBank/DDBJ whole genome shotgun (WGS) entry which is preliminary data.</text>
</comment>
<organism evidence="3">
    <name type="scientific">marine sediment metagenome</name>
    <dbReference type="NCBI Taxonomy" id="412755"/>
    <lineage>
        <taxon>unclassified sequences</taxon>
        <taxon>metagenomes</taxon>
        <taxon>ecological metagenomes</taxon>
    </lineage>
</organism>
<accession>A0A0F9SI62</accession>
<evidence type="ECO:0000256" key="1">
    <source>
        <dbReference type="SAM" id="MobiDB-lite"/>
    </source>
</evidence>
<name>A0A0F9SI62_9ZZZZ</name>
<dbReference type="PANTHER" id="PTHR19328">
    <property type="entry name" value="HEDGEHOG-INTERACTING PROTEIN"/>
    <property type="match status" value="1"/>
</dbReference>
<gene>
    <name evidence="3" type="ORF">LCGC14_0449220</name>
</gene>
<dbReference type="SUPFAM" id="SSF50952">
    <property type="entry name" value="Soluble quinoprotein glucose dehydrogenase"/>
    <property type="match status" value="1"/>
</dbReference>
<dbReference type="AlphaFoldDB" id="A0A0F9SI62"/>
<feature type="domain" description="Glucose/Sorbosone dehydrogenase" evidence="2">
    <location>
        <begin position="72"/>
        <end position="396"/>
    </location>
</feature>
<dbReference type="InterPro" id="IPR012938">
    <property type="entry name" value="Glc/Sorbosone_DH"/>
</dbReference>
<dbReference type="InterPro" id="IPR011041">
    <property type="entry name" value="Quinoprot_gluc/sorb_DH_b-prop"/>
</dbReference>
<evidence type="ECO:0000313" key="3">
    <source>
        <dbReference type="EMBL" id="KKN68635.1"/>
    </source>
</evidence>
<dbReference type="PROSITE" id="PS51257">
    <property type="entry name" value="PROKAR_LIPOPROTEIN"/>
    <property type="match status" value="1"/>
</dbReference>